<gene>
    <name evidence="3" type="ORF">B296_00015445</name>
</gene>
<reference evidence="3 4" key="1">
    <citation type="journal article" date="2014" name="Agronomy (Basel)">
        <title>A Draft Genome Sequence for Ensete ventricosum, the Drought-Tolerant Tree Against Hunger.</title>
        <authorList>
            <person name="Harrison J."/>
            <person name="Moore K.A."/>
            <person name="Paszkiewicz K."/>
            <person name="Jones T."/>
            <person name="Grant M."/>
            <person name="Ambacheew D."/>
            <person name="Muzemil S."/>
            <person name="Studholme D.J."/>
        </authorList>
    </citation>
    <scope>NUCLEOTIDE SEQUENCE [LARGE SCALE GENOMIC DNA]</scope>
</reference>
<keyword evidence="1" id="KW-0175">Coiled coil</keyword>
<organism evidence="3 4">
    <name type="scientific">Ensete ventricosum</name>
    <name type="common">Abyssinian banana</name>
    <name type="synonym">Musa ensete</name>
    <dbReference type="NCBI Taxonomy" id="4639"/>
    <lineage>
        <taxon>Eukaryota</taxon>
        <taxon>Viridiplantae</taxon>
        <taxon>Streptophyta</taxon>
        <taxon>Embryophyta</taxon>
        <taxon>Tracheophyta</taxon>
        <taxon>Spermatophyta</taxon>
        <taxon>Magnoliopsida</taxon>
        <taxon>Liliopsida</taxon>
        <taxon>Zingiberales</taxon>
        <taxon>Musaceae</taxon>
        <taxon>Ensete</taxon>
    </lineage>
</organism>
<proteinExistence type="predicted"/>
<dbReference type="Proteomes" id="UP000287651">
    <property type="component" value="Unassembled WGS sequence"/>
</dbReference>
<sequence>MAKKAKKDVSSQGEGRGSILKKVKSKGKEPAKEATKLAKKPEGPHRLPTMKELCTMGGRVGDGKYFATRVSDLSGPQAGAPLKARWIDLLAPTRFWDDGLITSEYARGMLHPSIAKQLYSASSEELVDQVMKSMVHDAGHVIKMLSERNFALRNEVLELKSGVSPDTVVAAEKRAINLEVDVKHLKAEVEHLKAALGDTE</sequence>
<evidence type="ECO:0000256" key="1">
    <source>
        <dbReference type="SAM" id="Coils"/>
    </source>
</evidence>
<protein>
    <submittedName>
        <fullName evidence="3">Uncharacterized protein</fullName>
    </submittedName>
</protein>
<feature type="region of interest" description="Disordered" evidence="2">
    <location>
        <begin position="1"/>
        <end position="49"/>
    </location>
</feature>
<evidence type="ECO:0000256" key="2">
    <source>
        <dbReference type="SAM" id="MobiDB-lite"/>
    </source>
</evidence>
<comment type="caution">
    <text evidence="3">The sequence shown here is derived from an EMBL/GenBank/DDBJ whole genome shotgun (WGS) entry which is preliminary data.</text>
</comment>
<accession>A0A427B3T8</accession>
<name>A0A427B3T8_ENSVE</name>
<feature type="compositionally biased region" description="Basic and acidic residues" evidence="2">
    <location>
        <begin position="26"/>
        <end position="45"/>
    </location>
</feature>
<dbReference type="EMBL" id="AMZH03000557">
    <property type="protein sequence ID" value="RRT83126.1"/>
    <property type="molecule type" value="Genomic_DNA"/>
</dbReference>
<dbReference type="AlphaFoldDB" id="A0A427B3T8"/>
<evidence type="ECO:0000313" key="3">
    <source>
        <dbReference type="EMBL" id="RRT83126.1"/>
    </source>
</evidence>
<feature type="coiled-coil region" evidence="1">
    <location>
        <begin position="168"/>
        <end position="195"/>
    </location>
</feature>
<evidence type="ECO:0000313" key="4">
    <source>
        <dbReference type="Proteomes" id="UP000287651"/>
    </source>
</evidence>